<gene>
    <name evidence="1" type="ORF">AGLY_018117</name>
</gene>
<dbReference type="EMBL" id="VYZN01002786">
    <property type="protein sequence ID" value="KAE9521483.1"/>
    <property type="molecule type" value="Genomic_DNA"/>
</dbReference>
<sequence>MKLVPDVPVCENNSVIDDNINCITQSTNDDTLENNQIYYDKLDIGNFIDKNNEMSDFTKYSILKHYNVLKDFTHPFLLHFKQGKQEKRFLRPNHFEKYSWLEYSHSFAKLTGKDGSLDRHNSNLYHKNCNQFAIDFQKTYFNPETVFVNILDTLRIKLIKENRERRQNIAFRGHRDDGNLMTESIVNEGNFREMLRFRVKAEDTRFIAFIDCHQYLYKGQTVEEIEEEVTVEIEPKITGIATDGCTVMVSTTKGAVIKVQETAKKALYSPFNNHALNLSLSNAGLHKTLRNR</sequence>
<accession>A0A6G0SSZ8</accession>
<organism evidence="1 2">
    <name type="scientific">Aphis glycines</name>
    <name type="common">Soybean aphid</name>
    <dbReference type="NCBI Taxonomy" id="307491"/>
    <lineage>
        <taxon>Eukaryota</taxon>
        <taxon>Metazoa</taxon>
        <taxon>Ecdysozoa</taxon>
        <taxon>Arthropoda</taxon>
        <taxon>Hexapoda</taxon>
        <taxon>Insecta</taxon>
        <taxon>Pterygota</taxon>
        <taxon>Neoptera</taxon>
        <taxon>Paraneoptera</taxon>
        <taxon>Hemiptera</taxon>
        <taxon>Sternorrhyncha</taxon>
        <taxon>Aphidomorpha</taxon>
        <taxon>Aphidoidea</taxon>
        <taxon>Aphididae</taxon>
        <taxon>Aphidini</taxon>
        <taxon>Aphis</taxon>
        <taxon>Aphis</taxon>
    </lineage>
</organism>
<evidence type="ECO:0000313" key="2">
    <source>
        <dbReference type="Proteomes" id="UP000475862"/>
    </source>
</evidence>
<reference evidence="1 2" key="1">
    <citation type="submission" date="2019-08" db="EMBL/GenBank/DDBJ databases">
        <title>The genome of the soybean aphid Biotype 1, its phylome, world population structure and adaptation to the North American continent.</title>
        <authorList>
            <person name="Giordano R."/>
            <person name="Donthu R.K."/>
            <person name="Hernandez A.G."/>
            <person name="Wright C.L."/>
            <person name="Zimin A.V."/>
        </authorList>
    </citation>
    <scope>NUCLEOTIDE SEQUENCE [LARGE SCALE GENOMIC DNA]</scope>
    <source>
        <tissue evidence="1">Whole aphids</tissue>
    </source>
</reference>
<comment type="caution">
    <text evidence="1">The sequence shown here is derived from an EMBL/GenBank/DDBJ whole genome shotgun (WGS) entry which is preliminary data.</text>
</comment>
<evidence type="ECO:0000313" key="1">
    <source>
        <dbReference type="EMBL" id="KAE9521483.1"/>
    </source>
</evidence>
<keyword evidence="2" id="KW-1185">Reference proteome</keyword>
<dbReference type="AlphaFoldDB" id="A0A6G0SSZ8"/>
<name>A0A6G0SSZ8_APHGL</name>
<protein>
    <submittedName>
        <fullName evidence="1">Uncharacterized protein</fullName>
    </submittedName>
</protein>
<proteinExistence type="predicted"/>
<dbReference type="Proteomes" id="UP000475862">
    <property type="component" value="Unassembled WGS sequence"/>
</dbReference>
<dbReference type="OrthoDB" id="10063284at2759"/>